<dbReference type="Pfam" id="PF00071">
    <property type="entry name" value="Ras"/>
    <property type="match status" value="1"/>
</dbReference>
<name>A0A6A4VI87_AMPAM</name>
<dbReference type="GO" id="GO:0005525">
    <property type="term" value="F:GTP binding"/>
    <property type="evidence" value="ECO:0007669"/>
    <property type="project" value="InterPro"/>
</dbReference>
<sequence length="122" mass="12804">MGKGIELSCAVDSDLVLVVVGNKADLGSERAVPEAMARTLAAARGAHYYETSARNNLGVDNVFYHTALQLGQRMICSCGTPGDSRVPGQGGSTSYGTLSLGGESYRTVSSELLRLQHGSCCY</sequence>
<dbReference type="PANTHER" id="PTHR47978">
    <property type="match status" value="1"/>
</dbReference>
<evidence type="ECO:0000313" key="3">
    <source>
        <dbReference type="EMBL" id="KAF0296137.1"/>
    </source>
</evidence>
<proteinExistence type="inferred from homology"/>
<dbReference type="GO" id="GO:0003924">
    <property type="term" value="F:GTPase activity"/>
    <property type="evidence" value="ECO:0007669"/>
    <property type="project" value="InterPro"/>
</dbReference>
<dbReference type="SUPFAM" id="SSF52540">
    <property type="entry name" value="P-loop containing nucleoside triphosphate hydrolases"/>
    <property type="match status" value="1"/>
</dbReference>
<keyword evidence="2" id="KW-0547">Nucleotide-binding</keyword>
<dbReference type="Gene3D" id="3.40.50.300">
    <property type="entry name" value="P-loop containing nucleotide triphosphate hydrolases"/>
    <property type="match status" value="1"/>
</dbReference>
<evidence type="ECO:0000313" key="4">
    <source>
        <dbReference type="Proteomes" id="UP000440578"/>
    </source>
</evidence>
<organism evidence="3 4">
    <name type="scientific">Amphibalanus amphitrite</name>
    <name type="common">Striped barnacle</name>
    <name type="synonym">Balanus amphitrite</name>
    <dbReference type="NCBI Taxonomy" id="1232801"/>
    <lineage>
        <taxon>Eukaryota</taxon>
        <taxon>Metazoa</taxon>
        <taxon>Ecdysozoa</taxon>
        <taxon>Arthropoda</taxon>
        <taxon>Crustacea</taxon>
        <taxon>Multicrustacea</taxon>
        <taxon>Cirripedia</taxon>
        <taxon>Thoracica</taxon>
        <taxon>Thoracicalcarea</taxon>
        <taxon>Balanomorpha</taxon>
        <taxon>Balanoidea</taxon>
        <taxon>Balanidae</taxon>
        <taxon>Amphibalaninae</taxon>
        <taxon>Amphibalanus</taxon>
    </lineage>
</organism>
<dbReference type="EMBL" id="VIIS01001580">
    <property type="protein sequence ID" value="KAF0296137.1"/>
    <property type="molecule type" value="Genomic_DNA"/>
</dbReference>
<accession>A0A6A4VI87</accession>
<dbReference type="PRINTS" id="PR00449">
    <property type="entry name" value="RASTRNSFRMNG"/>
</dbReference>
<reference evidence="3 4" key="1">
    <citation type="submission" date="2019-07" db="EMBL/GenBank/DDBJ databases">
        <title>Draft genome assembly of a fouling barnacle, Amphibalanus amphitrite (Darwin, 1854): The first reference genome for Thecostraca.</title>
        <authorList>
            <person name="Kim W."/>
        </authorList>
    </citation>
    <scope>NUCLEOTIDE SEQUENCE [LARGE SCALE GENOMIC DNA]</scope>
    <source>
        <strain evidence="3">SNU_AA5</strain>
        <tissue evidence="3">Soma without cirri and trophi</tissue>
    </source>
</reference>
<evidence type="ECO:0000256" key="2">
    <source>
        <dbReference type="ARBA" id="ARBA00022741"/>
    </source>
</evidence>
<comment type="caution">
    <text evidence="3">The sequence shown here is derived from an EMBL/GenBank/DDBJ whole genome shotgun (WGS) entry which is preliminary data.</text>
</comment>
<evidence type="ECO:0000256" key="1">
    <source>
        <dbReference type="ARBA" id="ARBA00006270"/>
    </source>
</evidence>
<dbReference type="InterPro" id="IPR001806">
    <property type="entry name" value="Small_GTPase"/>
</dbReference>
<dbReference type="AlphaFoldDB" id="A0A6A4VI87"/>
<protein>
    <submittedName>
        <fullName evidence="3">Ras-related protein RABE1d</fullName>
    </submittedName>
</protein>
<comment type="similarity">
    <text evidence="1">Belongs to the small GTPase superfamily. Rab family.</text>
</comment>
<dbReference type="Proteomes" id="UP000440578">
    <property type="component" value="Unassembled WGS sequence"/>
</dbReference>
<keyword evidence="4" id="KW-1185">Reference proteome</keyword>
<dbReference type="InterPro" id="IPR027417">
    <property type="entry name" value="P-loop_NTPase"/>
</dbReference>
<gene>
    <name evidence="3" type="primary">RABE1D</name>
    <name evidence="3" type="ORF">FJT64_006380</name>
</gene>